<gene>
    <name evidence="3" type="ORF">CWC05_07420</name>
</gene>
<dbReference type="Proteomes" id="UP000305874">
    <property type="component" value="Unassembled WGS sequence"/>
</dbReference>
<reference evidence="3 4" key="1">
    <citation type="submission" date="2017-12" db="EMBL/GenBank/DDBJ databases">
        <authorList>
            <person name="Paulsen S."/>
            <person name="Gram L.K."/>
        </authorList>
    </citation>
    <scope>NUCLEOTIDE SEQUENCE [LARGE SCALE GENOMIC DNA]</scope>
    <source>
        <strain evidence="3 4">S2897</strain>
    </source>
</reference>
<dbReference type="STRING" id="151081.TW72_04520"/>
<protein>
    <submittedName>
        <fullName evidence="3">Peptidase</fullName>
    </submittedName>
</protein>
<proteinExistence type="predicted"/>
<feature type="chain" id="PRO_5024456055" evidence="1">
    <location>
        <begin position="20"/>
        <end position="291"/>
    </location>
</feature>
<dbReference type="InterPro" id="IPR007484">
    <property type="entry name" value="Peptidase_M28"/>
</dbReference>
<dbReference type="InterPro" id="IPR045175">
    <property type="entry name" value="M28_fam"/>
</dbReference>
<dbReference type="PANTHER" id="PTHR12147:SF26">
    <property type="entry name" value="PEPTIDASE M28 DOMAIN-CONTAINING PROTEIN"/>
    <property type="match status" value="1"/>
</dbReference>
<feature type="domain" description="Peptidase M28" evidence="2">
    <location>
        <begin position="89"/>
        <end position="274"/>
    </location>
</feature>
<dbReference type="AlphaFoldDB" id="A0A5S3Z753"/>
<organism evidence="3 4">
    <name type="scientific">Pseudoalteromonas ruthenica</name>
    <dbReference type="NCBI Taxonomy" id="151081"/>
    <lineage>
        <taxon>Bacteria</taxon>
        <taxon>Pseudomonadati</taxon>
        <taxon>Pseudomonadota</taxon>
        <taxon>Gammaproteobacteria</taxon>
        <taxon>Alteromonadales</taxon>
        <taxon>Pseudoalteromonadaceae</taxon>
        <taxon>Pseudoalteromonas</taxon>
    </lineage>
</organism>
<comment type="caution">
    <text evidence="3">The sequence shown here is derived from an EMBL/GenBank/DDBJ whole genome shotgun (WGS) entry which is preliminary data.</text>
</comment>
<dbReference type="GO" id="GO:0008235">
    <property type="term" value="F:metalloexopeptidase activity"/>
    <property type="evidence" value="ECO:0007669"/>
    <property type="project" value="InterPro"/>
</dbReference>
<dbReference type="Pfam" id="PF04389">
    <property type="entry name" value="Peptidase_M28"/>
    <property type="match status" value="1"/>
</dbReference>
<dbReference type="SUPFAM" id="SSF53187">
    <property type="entry name" value="Zn-dependent exopeptidases"/>
    <property type="match status" value="1"/>
</dbReference>
<dbReference type="PANTHER" id="PTHR12147">
    <property type="entry name" value="METALLOPEPTIDASE M28 FAMILY MEMBER"/>
    <property type="match status" value="1"/>
</dbReference>
<dbReference type="RefSeq" id="WP_138547828.1">
    <property type="nucleotide sequence ID" value="NZ_PNBS01000004.1"/>
</dbReference>
<sequence length="291" mass="32503">MSKYGWLILMLSLSSGASAANWQDDIAYLSSPALAGRKTGSAPSKLAQQYIVQRLTELGYRTERAGFSFTSGFFANTQGINIFTSECQTRCLVISAHYDHLGRHGQRYYPGANDNASGVAALLYLAQQLQAMKEQIIFVAFDGEEQGLHGAKHFVETQPAQRLYTNLNLDMLNLTNARSRLFVYAPHKMCAAAKQSLINSPVKLSVVRSGRSINRRLGKNITDWRRASDHYAFLRRGIAAIFITAAEDKHYHSPEDTFEHINKARYQATLPMLAQFSRALLTRQCQAVAHP</sequence>
<feature type="signal peptide" evidence="1">
    <location>
        <begin position="1"/>
        <end position="19"/>
    </location>
</feature>
<reference evidence="4" key="2">
    <citation type="submission" date="2019-06" db="EMBL/GenBank/DDBJ databases">
        <title>Co-occurence of chitin degradation, pigmentation and bioactivity in marine Pseudoalteromonas.</title>
        <authorList>
            <person name="Sonnenschein E.C."/>
            <person name="Bech P.K."/>
        </authorList>
    </citation>
    <scope>NUCLEOTIDE SEQUENCE [LARGE SCALE GENOMIC DNA]</scope>
    <source>
        <strain evidence="4">S2897</strain>
    </source>
</reference>
<dbReference type="Gene3D" id="3.40.630.10">
    <property type="entry name" value="Zn peptidases"/>
    <property type="match status" value="1"/>
</dbReference>
<accession>A0A5S3Z753</accession>
<dbReference type="EMBL" id="PNCG01000005">
    <property type="protein sequence ID" value="TMP87675.1"/>
    <property type="molecule type" value="Genomic_DNA"/>
</dbReference>
<evidence type="ECO:0000313" key="4">
    <source>
        <dbReference type="Proteomes" id="UP000305874"/>
    </source>
</evidence>
<evidence type="ECO:0000256" key="1">
    <source>
        <dbReference type="SAM" id="SignalP"/>
    </source>
</evidence>
<keyword evidence="1" id="KW-0732">Signal</keyword>
<name>A0A5S3Z753_9GAMM</name>
<dbReference type="GO" id="GO:0006508">
    <property type="term" value="P:proteolysis"/>
    <property type="evidence" value="ECO:0007669"/>
    <property type="project" value="InterPro"/>
</dbReference>
<evidence type="ECO:0000313" key="3">
    <source>
        <dbReference type="EMBL" id="TMP87675.1"/>
    </source>
</evidence>
<evidence type="ECO:0000259" key="2">
    <source>
        <dbReference type="Pfam" id="PF04389"/>
    </source>
</evidence>